<accession>A0A7S0S195</accession>
<feature type="region of interest" description="Disordered" evidence="1">
    <location>
        <begin position="290"/>
        <end position="340"/>
    </location>
</feature>
<name>A0A7S0S195_9CHLO</name>
<feature type="transmembrane region" description="Helical" evidence="2">
    <location>
        <begin position="53"/>
        <end position="73"/>
    </location>
</feature>
<dbReference type="SUPFAM" id="SSF54001">
    <property type="entry name" value="Cysteine proteinases"/>
    <property type="match status" value="1"/>
</dbReference>
<sequence>MVYSWRGKHSLSTFCIEQVATYTSSGMEGPMHGCSCSHARRCWQHRPMQVKRIMALMLAVLLVVMAPCAPHAAAASVPHSDTAFKSIAAAEAAAQHGAADTQQRVGSEAAAIAAATAHDSIPEHWFSVEPPSQADQKRACMAFLERHMPHADRARVSRHELSANTDLALAARAAQPWARQVPWPLFLHHVLPYASLDEPRDAWRPLMWAAVPQLVQGARSVAEAAQAVNKGVWALFGGLYFKADQTPEIMSPSQVLAAGYASCTGLSIFLVDALRAVGVPARVAGTPSWIDFPAPSSPDTDTAAAAAQQQQRSGQRRLRAGSDHPQQPTVTSVAPARGSWDNHEWNNHNWVEVWDGAAWSFVGAAEWDARGMNRTWFFPLPAKRSLPGSRLHAIYASTWVATPNTTTYPLVWNERWSQPAYDVTQSYLDARELQ</sequence>
<keyword evidence="2" id="KW-0472">Membrane</keyword>
<protein>
    <recommendedName>
        <fullName evidence="3">Transglutaminase-like domain-containing protein</fullName>
    </recommendedName>
</protein>
<dbReference type="PANTHER" id="PTHR35532">
    <property type="entry name" value="SIMILAR TO POLYHYDROXYALKANOATE DEPOLYMERASE"/>
    <property type="match status" value="1"/>
</dbReference>
<dbReference type="Pfam" id="PF01841">
    <property type="entry name" value="Transglut_core"/>
    <property type="match status" value="1"/>
</dbReference>
<gene>
    <name evidence="4" type="ORF">CLEI1391_LOCUS17794</name>
</gene>
<feature type="domain" description="Transglutaminase-like" evidence="3">
    <location>
        <begin position="213"/>
        <end position="361"/>
    </location>
</feature>
<evidence type="ECO:0000256" key="1">
    <source>
        <dbReference type="SAM" id="MobiDB-lite"/>
    </source>
</evidence>
<dbReference type="EMBL" id="HBFB01031736">
    <property type="protein sequence ID" value="CAD8693611.1"/>
    <property type="molecule type" value="Transcribed_RNA"/>
</dbReference>
<evidence type="ECO:0000259" key="3">
    <source>
        <dbReference type="Pfam" id="PF01841"/>
    </source>
</evidence>
<dbReference type="InterPro" id="IPR038765">
    <property type="entry name" value="Papain-like_cys_pep_sf"/>
</dbReference>
<keyword evidence="2" id="KW-0812">Transmembrane</keyword>
<evidence type="ECO:0000256" key="2">
    <source>
        <dbReference type="SAM" id="Phobius"/>
    </source>
</evidence>
<dbReference type="PANTHER" id="PTHR35532:SF5">
    <property type="entry name" value="CARBOHYDRATE-BINDING DOMAIN-CONTAINING PROTEIN"/>
    <property type="match status" value="1"/>
</dbReference>
<dbReference type="InterPro" id="IPR002931">
    <property type="entry name" value="Transglutaminase-like"/>
</dbReference>
<dbReference type="AlphaFoldDB" id="A0A7S0S195"/>
<proteinExistence type="predicted"/>
<evidence type="ECO:0000313" key="4">
    <source>
        <dbReference type="EMBL" id="CAD8693611.1"/>
    </source>
</evidence>
<organism evidence="4">
    <name type="scientific">Chlamydomonas leiostraca</name>
    <dbReference type="NCBI Taxonomy" id="1034604"/>
    <lineage>
        <taxon>Eukaryota</taxon>
        <taxon>Viridiplantae</taxon>
        <taxon>Chlorophyta</taxon>
        <taxon>core chlorophytes</taxon>
        <taxon>Chlorophyceae</taxon>
        <taxon>CS clade</taxon>
        <taxon>Chlamydomonadales</taxon>
        <taxon>Chlamydomonadaceae</taxon>
        <taxon>Chlamydomonas</taxon>
    </lineage>
</organism>
<feature type="compositionally biased region" description="Low complexity" evidence="1">
    <location>
        <begin position="297"/>
        <end position="313"/>
    </location>
</feature>
<keyword evidence="2" id="KW-1133">Transmembrane helix</keyword>
<reference evidence="4" key="1">
    <citation type="submission" date="2021-01" db="EMBL/GenBank/DDBJ databases">
        <authorList>
            <person name="Corre E."/>
            <person name="Pelletier E."/>
            <person name="Niang G."/>
            <person name="Scheremetjew M."/>
            <person name="Finn R."/>
            <person name="Kale V."/>
            <person name="Holt S."/>
            <person name="Cochrane G."/>
            <person name="Meng A."/>
            <person name="Brown T."/>
            <person name="Cohen L."/>
        </authorList>
    </citation>
    <scope>NUCLEOTIDE SEQUENCE</scope>
    <source>
        <strain evidence="4">SAG 11-49</strain>
    </source>
</reference>